<sequence>MTRNRGKVGWRGTETLGGENENEEDVDATANVSPPRSYATQACQTDDPSPRSRPRSVLTQPSVHRECGHLGNIDTQRACATKRGRGKEKRGGSKEMKGDETRRERR</sequence>
<dbReference type="EMBL" id="KN820346">
    <property type="protein sequence ID" value="KIJ06402.1"/>
    <property type="molecule type" value="Genomic_DNA"/>
</dbReference>
<dbReference type="HOGENOM" id="CLU_2224044_0_0_1"/>
<organism evidence="2 3">
    <name type="scientific">Paxillus involutus ATCC 200175</name>
    <dbReference type="NCBI Taxonomy" id="664439"/>
    <lineage>
        <taxon>Eukaryota</taxon>
        <taxon>Fungi</taxon>
        <taxon>Dikarya</taxon>
        <taxon>Basidiomycota</taxon>
        <taxon>Agaricomycotina</taxon>
        <taxon>Agaricomycetes</taxon>
        <taxon>Agaricomycetidae</taxon>
        <taxon>Boletales</taxon>
        <taxon>Paxilineae</taxon>
        <taxon>Paxillaceae</taxon>
        <taxon>Paxillus</taxon>
    </lineage>
</organism>
<dbReference type="AlphaFoldDB" id="A0A0C9TDW7"/>
<dbReference type="Proteomes" id="UP000053647">
    <property type="component" value="Unassembled WGS sequence"/>
</dbReference>
<evidence type="ECO:0000313" key="3">
    <source>
        <dbReference type="Proteomes" id="UP000053647"/>
    </source>
</evidence>
<accession>A0A0C9TDW7</accession>
<protein>
    <submittedName>
        <fullName evidence="2">Uncharacterized protein</fullName>
    </submittedName>
</protein>
<evidence type="ECO:0000313" key="2">
    <source>
        <dbReference type="EMBL" id="KIJ06402.1"/>
    </source>
</evidence>
<evidence type="ECO:0000256" key="1">
    <source>
        <dbReference type="SAM" id="MobiDB-lite"/>
    </source>
</evidence>
<gene>
    <name evidence="2" type="ORF">PAXINDRAFT_20410</name>
</gene>
<name>A0A0C9TDW7_PAXIN</name>
<feature type="region of interest" description="Disordered" evidence="1">
    <location>
        <begin position="1"/>
        <end position="106"/>
    </location>
</feature>
<reference evidence="3" key="2">
    <citation type="submission" date="2015-01" db="EMBL/GenBank/DDBJ databases">
        <title>Evolutionary Origins and Diversification of the Mycorrhizal Mutualists.</title>
        <authorList>
            <consortium name="DOE Joint Genome Institute"/>
            <consortium name="Mycorrhizal Genomics Consortium"/>
            <person name="Kohler A."/>
            <person name="Kuo A."/>
            <person name="Nagy L.G."/>
            <person name="Floudas D."/>
            <person name="Copeland A."/>
            <person name="Barry K.W."/>
            <person name="Cichocki N."/>
            <person name="Veneault-Fourrey C."/>
            <person name="LaButti K."/>
            <person name="Lindquist E.A."/>
            <person name="Lipzen A."/>
            <person name="Lundell T."/>
            <person name="Morin E."/>
            <person name="Murat C."/>
            <person name="Riley R."/>
            <person name="Ohm R."/>
            <person name="Sun H."/>
            <person name="Tunlid A."/>
            <person name="Henrissat B."/>
            <person name="Grigoriev I.V."/>
            <person name="Hibbett D.S."/>
            <person name="Martin F."/>
        </authorList>
    </citation>
    <scope>NUCLEOTIDE SEQUENCE [LARGE SCALE GENOMIC DNA]</scope>
    <source>
        <strain evidence="3">ATCC 200175</strain>
    </source>
</reference>
<keyword evidence="3" id="KW-1185">Reference proteome</keyword>
<proteinExistence type="predicted"/>
<feature type="compositionally biased region" description="Basic and acidic residues" evidence="1">
    <location>
        <begin position="89"/>
        <end position="106"/>
    </location>
</feature>
<feature type="compositionally biased region" description="Polar residues" evidence="1">
    <location>
        <begin position="30"/>
        <end position="47"/>
    </location>
</feature>
<reference evidence="2 3" key="1">
    <citation type="submission" date="2014-06" db="EMBL/GenBank/DDBJ databases">
        <authorList>
            <consortium name="DOE Joint Genome Institute"/>
            <person name="Kuo A."/>
            <person name="Kohler A."/>
            <person name="Nagy L.G."/>
            <person name="Floudas D."/>
            <person name="Copeland A."/>
            <person name="Barry K.W."/>
            <person name="Cichocki N."/>
            <person name="Veneault-Fourrey C."/>
            <person name="LaButti K."/>
            <person name="Lindquist E.A."/>
            <person name="Lipzen A."/>
            <person name="Lundell T."/>
            <person name="Morin E."/>
            <person name="Murat C."/>
            <person name="Sun H."/>
            <person name="Tunlid A."/>
            <person name="Henrissat B."/>
            <person name="Grigoriev I.V."/>
            <person name="Hibbett D.S."/>
            <person name="Martin F."/>
            <person name="Nordberg H.P."/>
            <person name="Cantor M.N."/>
            <person name="Hua S.X."/>
        </authorList>
    </citation>
    <scope>NUCLEOTIDE SEQUENCE [LARGE SCALE GENOMIC DNA]</scope>
    <source>
        <strain evidence="2 3">ATCC 200175</strain>
    </source>
</reference>